<reference evidence="1 2" key="1">
    <citation type="submission" date="2023-06" db="EMBL/GenBank/DDBJ databases">
        <authorList>
            <person name="Oyuntsetseg B."/>
            <person name="Kim S.B."/>
        </authorList>
    </citation>
    <scope>NUCLEOTIDE SEQUENCE [LARGE SCALE GENOMIC DNA]</scope>
    <source>
        <strain evidence="1 2">2-2</strain>
    </source>
</reference>
<dbReference type="RefSeq" id="WP_285457575.1">
    <property type="nucleotide sequence ID" value="NZ_CP127173.1"/>
</dbReference>
<evidence type="ECO:0000313" key="2">
    <source>
        <dbReference type="Proteomes" id="UP001227101"/>
    </source>
</evidence>
<proteinExistence type="predicted"/>
<sequence length="83" mass="8939">MVGTTTAPGAGQYKDITDLMAQRPTSVKDFRSEREYVAVRVTWLFAMADALDDACLTDDAQDVREAALTLVRESVELVSGGAA</sequence>
<keyword evidence="2" id="KW-1185">Reference proteome</keyword>
<evidence type="ECO:0000313" key="1">
    <source>
        <dbReference type="EMBL" id="WIV60012.1"/>
    </source>
</evidence>
<gene>
    <name evidence="1" type="ORF">QP939_16035</name>
</gene>
<name>A0ABY8XX57_9PSEU</name>
<dbReference type="Proteomes" id="UP001227101">
    <property type="component" value="Chromosome"/>
</dbReference>
<accession>A0ABY8XX57</accession>
<organism evidence="1 2">
    <name type="scientific">Amycolatopsis nalaikhensis</name>
    <dbReference type="NCBI Taxonomy" id="715472"/>
    <lineage>
        <taxon>Bacteria</taxon>
        <taxon>Bacillati</taxon>
        <taxon>Actinomycetota</taxon>
        <taxon>Actinomycetes</taxon>
        <taxon>Pseudonocardiales</taxon>
        <taxon>Pseudonocardiaceae</taxon>
        <taxon>Amycolatopsis</taxon>
    </lineage>
</organism>
<dbReference type="EMBL" id="CP127173">
    <property type="protein sequence ID" value="WIV60012.1"/>
    <property type="molecule type" value="Genomic_DNA"/>
</dbReference>
<protein>
    <submittedName>
        <fullName evidence="1">Uncharacterized protein</fullName>
    </submittedName>
</protein>